<dbReference type="SUPFAM" id="SSF58038">
    <property type="entry name" value="SNARE fusion complex"/>
    <property type="match status" value="1"/>
</dbReference>
<evidence type="ECO:0000256" key="3">
    <source>
        <dbReference type="ARBA" id="ARBA00022553"/>
    </source>
</evidence>
<evidence type="ECO:0000256" key="8">
    <source>
        <dbReference type="ARBA" id="ARBA00022989"/>
    </source>
</evidence>
<keyword evidence="8 19" id="KW-1133">Transmembrane helix</keyword>
<reference evidence="21 22" key="1">
    <citation type="submission" date="2024-11" db="EMBL/GenBank/DDBJ databases">
        <title>Chromosome-level genome assembly of the freshwater bivalve Anodonta woodiana.</title>
        <authorList>
            <person name="Chen X."/>
        </authorList>
    </citation>
    <scope>NUCLEOTIDE SEQUENCE [LARGE SCALE GENOMIC DNA]</scope>
    <source>
        <strain evidence="21">MN2024</strain>
        <tissue evidence="21">Gills</tissue>
    </source>
</reference>
<keyword evidence="11 19" id="KW-0472">Membrane</keyword>
<comment type="caution">
    <text evidence="21">The sequence shown here is derived from an EMBL/GenBank/DDBJ whole genome shotgun (WGS) entry which is preliminary data.</text>
</comment>
<dbReference type="Proteomes" id="UP001634394">
    <property type="component" value="Unassembled WGS sequence"/>
</dbReference>
<evidence type="ECO:0000256" key="19">
    <source>
        <dbReference type="SAM" id="Phobius"/>
    </source>
</evidence>
<evidence type="ECO:0000256" key="9">
    <source>
        <dbReference type="ARBA" id="ARBA00023034"/>
    </source>
</evidence>
<evidence type="ECO:0000256" key="17">
    <source>
        <dbReference type="ARBA" id="ARBA00071590"/>
    </source>
</evidence>
<evidence type="ECO:0000313" key="22">
    <source>
        <dbReference type="Proteomes" id="UP001634394"/>
    </source>
</evidence>
<evidence type="ECO:0000256" key="16">
    <source>
        <dbReference type="ARBA" id="ARBA00063965"/>
    </source>
</evidence>
<keyword evidence="22" id="KW-1185">Reference proteome</keyword>
<keyword evidence="5" id="KW-0256">Endoplasmic reticulum</keyword>
<proteinExistence type="inferred from homology"/>
<comment type="subunit">
    <text evidence="16">Interacts with SNARE complex members GOSR2, SEC22B and STX5. Interacts with LMAN1/ERGIC53. Interacts with STX17.</text>
</comment>
<keyword evidence="3" id="KW-0597">Phosphoprotein</keyword>
<organism evidence="21 22">
    <name type="scientific">Sinanodonta woodiana</name>
    <name type="common">Chinese pond mussel</name>
    <name type="synonym">Anodonta woodiana</name>
    <dbReference type="NCBI Taxonomy" id="1069815"/>
    <lineage>
        <taxon>Eukaryota</taxon>
        <taxon>Metazoa</taxon>
        <taxon>Spiralia</taxon>
        <taxon>Lophotrochozoa</taxon>
        <taxon>Mollusca</taxon>
        <taxon>Bivalvia</taxon>
        <taxon>Autobranchia</taxon>
        <taxon>Heteroconchia</taxon>
        <taxon>Palaeoheterodonta</taxon>
        <taxon>Unionida</taxon>
        <taxon>Unionoidea</taxon>
        <taxon>Unionidae</taxon>
        <taxon>Unioninae</taxon>
        <taxon>Sinanodonta</taxon>
    </lineage>
</organism>
<dbReference type="PROSITE" id="PS50192">
    <property type="entry name" value="T_SNARE"/>
    <property type="match status" value="1"/>
</dbReference>
<evidence type="ECO:0000313" key="21">
    <source>
        <dbReference type="EMBL" id="KAL3842130.1"/>
    </source>
</evidence>
<evidence type="ECO:0000256" key="1">
    <source>
        <dbReference type="ARBA" id="ARBA00004389"/>
    </source>
</evidence>
<sequence length="110" mass="12809">MRRSHLGSEQGGYQYTNQLLEEENERLEESLTGKVKALKSMTIDIGHEVREQNKMLGEMDTDFESTGGILQSTMGRLKAITRAGGYKLMWYMILFALFVFFVCWMIIRFR</sequence>
<dbReference type="PANTHER" id="PTHR12791">
    <property type="entry name" value="GOLGI SNARE BET1-RELATED"/>
    <property type="match status" value="1"/>
</dbReference>
<feature type="domain" description="T-SNARE coiled-coil homology" evidence="20">
    <location>
        <begin position="18"/>
        <end position="80"/>
    </location>
</feature>
<dbReference type="InterPro" id="IPR039899">
    <property type="entry name" value="BET1_SNARE"/>
</dbReference>
<evidence type="ECO:0000256" key="7">
    <source>
        <dbReference type="ARBA" id="ARBA00022927"/>
    </source>
</evidence>
<evidence type="ECO:0000259" key="20">
    <source>
        <dbReference type="PROSITE" id="PS50192"/>
    </source>
</evidence>
<comment type="subcellular location">
    <subcellularLocation>
        <location evidence="14">Endomembrane system</location>
        <topology evidence="14">Single-pass type IV membrane protein</topology>
    </subcellularLocation>
    <subcellularLocation>
        <location evidence="1">Endoplasmic reticulum membrane</location>
        <topology evidence="1">Single-pass membrane protein</topology>
    </subcellularLocation>
    <subcellularLocation>
        <location evidence="12">Golgi apparatus</location>
        <location evidence="12">cis-Golgi network membrane</location>
    </subcellularLocation>
</comment>
<evidence type="ECO:0000256" key="10">
    <source>
        <dbReference type="ARBA" id="ARBA00023054"/>
    </source>
</evidence>
<evidence type="ECO:0000256" key="18">
    <source>
        <dbReference type="ARBA" id="ARBA00077825"/>
    </source>
</evidence>
<dbReference type="EMBL" id="JBJQND010000017">
    <property type="protein sequence ID" value="KAL3842130.1"/>
    <property type="molecule type" value="Genomic_DNA"/>
</dbReference>
<feature type="transmembrane region" description="Helical" evidence="19">
    <location>
        <begin position="88"/>
        <end position="107"/>
    </location>
</feature>
<evidence type="ECO:0000256" key="14">
    <source>
        <dbReference type="ARBA" id="ARBA00046280"/>
    </source>
</evidence>
<keyword evidence="6" id="KW-0931">ER-Golgi transport</keyword>
<dbReference type="GO" id="GO:0015031">
    <property type="term" value="P:protein transport"/>
    <property type="evidence" value="ECO:0007669"/>
    <property type="project" value="UniProtKB-KW"/>
</dbReference>
<keyword evidence="7" id="KW-0653">Protein transport</keyword>
<dbReference type="GO" id="GO:0005789">
    <property type="term" value="C:endoplasmic reticulum membrane"/>
    <property type="evidence" value="ECO:0007669"/>
    <property type="project" value="UniProtKB-SubCell"/>
</dbReference>
<keyword evidence="9" id="KW-0333">Golgi apparatus</keyword>
<evidence type="ECO:0000256" key="12">
    <source>
        <dbReference type="ARBA" id="ARBA00024188"/>
    </source>
</evidence>
<dbReference type="AlphaFoldDB" id="A0ABD3TZB4"/>
<evidence type="ECO:0000256" key="6">
    <source>
        <dbReference type="ARBA" id="ARBA00022892"/>
    </source>
</evidence>
<keyword evidence="10" id="KW-0175">Coiled coil</keyword>
<comment type="function">
    <text evidence="15">Required for vesicular transport from the ER to the Golgi complex. Functions as a SNARE involved in the docking process of ER-derived vesicles with the cis-Golgi membrane.</text>
</comment>
<comment type="similarity">
    <text evidence="13">Belongs to the BET1 family.</text>
</comment>
<evidence type="ECO:0000256" key="4">
    <source>
        <dbReference type="ARBA" id="ARBA00022692"/>
    </source>
</evidence>
<dbReference type="SMART" id="SM00397">
    <property type="entry name" value="t_SNARE"/>
    <property type="match status" value="1"/>
</dbReference>
<evidence type="ECO:0000256" key="13">
    <source>
        <dbReference type="ARBA" id="ARBA00037962"/>
    </source>
</evidence>
<dbReference type="Gene3D" id="1.20.5.110">
    <property type="match status" value="1"/>
</dbReference>
<dbReference type="GO" id="GO:0016192">
    <property type="term" value="P:vesicle-mediated transport"/>
    <property type="evidence" value="ECO:0007669"/>
    <property type="project" value="UniProtKB-KW"/>
</dbReference>
<evidence type="ECO:0000256" key="5">
    <source>
        <dbReference type="ARBA" id="ARBA00022824"/>
    </source>
</evidence>
<name>A0ABD3TZB4_SINWO</name>
<accession>A0ABD3TZB4</accession>
<evidence type="ECO:0000256" key="11">
    <source>
        <dbReference type="ARBA" id="ARBA00023136"/>
    </source>
</evidence>
<dbReference type="InterPro" id="IPR000727">
    <property type="entry name" value="T_SNARE_dom"/>
</dbReference>
<evidence type="ECO:0000256" key="15">
    <source>
        <dbReference type="ARBA" id="ARBA00054011"/>
    </source>
</evidence>
<dbReference type="FunFam" id="1.20.5.110:FF:000026">
    <property type="entry name" value="BET1 homolog"/>
    <property type="match status" value="1"/>
</dbReference>
<keyword evidence="2" id="KW-0813">Transport</keyword>
<evidence type="ECO:0000256" key="2">
    <source>
        <dbReference type="ARBA" id="ARBA00022448"/>
    </source>
</evidence>
<dbReference type="GO" id="GO:0005794">
    <property type="term" value="C:Golgi apparatus"/>
    <property type="evidence" value="ECO:0007669"/>
    <property type="project" value="UniProtKB-SubCell"/>
</dbReference>
<gene>
    <name evidence="21" type="ORF">ACJMK2_020178</name>
</gene>
<protein>
    <recommendedName>
        <fullName evidence="17">BET1 homolog</fullName>
    </recommendedName>
    <alternativeName>
        <fullName evidence="18">Golgi vesicular membrane-trafficking protein p18</fullName>
    </alternativeName>
</protein>
<keyword evidence="4 19" id="KW-0812">Transmembrane</keyword>
<dbReference type="CDD" id="cd15853">
    <property type="entry name" value="SNARE_Bet1"/>
    <property type="match status" value="1"/>
</dbReference>